<dbReference type="GO" id="GO:0051082">
    <property type="term" value="F:unfolded protein binding"/>
    <property type="evidence" value="ECO:0007669"/>
    <property type="project" value="InterPro"/>
</dbReference>
<dbReference type="FunFam" id="3.40.50.11260:FF:000001">
    <property type="entry name" value="Heat shock protein 90 alpha"/>
    <property type="match status" value="1"/>
</dbReference>
<feature type="chain" id="PRO_5038338873" description="Heat shock protein 90" evidence="9">
    <location>
        <begin position="24"/>
        <end position="772"/>
    </location>
</feature>
<dbReference type="InterPro" id="IPR020568">
    <property type="entry name" value="Ribosomal_Su5_D2-typ_SF"/>
</dbReference>
<dbReference type="Pfam" id="PF00183">
    <property type="entry name" value="HSP90"/>
    <property type="match status" value="1"/>
</dbReference>
<feature type="compositionally biased region" description="Basic and acidic residues" evidence="8">
    <location>
        <begin position="742"/>
        <end position="772"/>
    </location>
</feature>
<evidence type="ECO:0000256" key="7">
    <source>
        <dbReference type="PIRSR" id="PIRSR002583-1"/>
    </source>
</evidence>
<comment type="subcellular location">
    <subcellularLocation>
        <location evidence="1">Cytoplasm</location>
    </subcellularLocation>
</comment>
<feature type="region of interest" description="Disordered" evidence="8">
    <location>
        <begin position="735"/>
        <end position="772"/>
    </location>
</feature>
<dbReference type="InterPro" id="IPR036890">
    <property type="entry name" value="HATPase_C_sf"/>
</dbReference>
<keyword evidence="4 7" id="KW-0547">Nucleotide-binding</keyword>
<dbReference type="InterPro" id="IPR001404">
    <property type="entry name" value="Hsp90_fam"/>
</dbReference>
<evidence type="ECO:0000256" key="5">
    <source>
        <dbReference type="ARBA" id="ARBA00022840"/>
    </source>
</evidence>
<dbReference type="PIRSF" id="PIRSF002583">
    <property type="entry name" value="Hsp90"/>
    <property type="match status" value="1"/>
</dbReference>
<dbReference type="SUPFAM" id="SSF55874">
    <property type="entry name" value="ATPase domain of HSP90 chaperone/DNA topoisomerase II/histidine kinase"/>
    <property type="match status" value="1"/>
</dbReference>
<dbReference type="GO" id="GO:0016887">
    <property type="term" value="F:ATP hydrolysis activity"/>
    <property type="evidence" value="ECO:0007669"/>
    <property type="project" value="InterPro"/>
</dbReference>
<gene>
    <name evidence="10" type="ORF">GpartN1_g6719.t1</name>
</gene>
<evidence type="ECO:0008006" key="12">
    <source>
        <dbReference type="Google" id="ProtNLM"/>
    </source>
</evidence>
<dbReference type="Gene3D" id="3.40.50.11260">
    <property type="match status" value="1"/>
</dbReference>
<keyword evidence="5 7" id="KW-0067">ATP-binding</keyword>
<dbReference type="InterPro" id="IPR020575">
    <property type="entry name" value="Hsp90_N"/>
</dbReference>
<evidence type="ECO:0000256" key="4">
    <source>
        <dbReference type="ARBA" id="ARBA00022741"/>
    </source>
</evidence>
<keyword evidence="6" id="KW-0143">Chaperone</keyword>
<reference evidence="10" key="2">
    <citation type="submission" date="2022-01" db="EMBL/GenBank/DDBJ databases">
        <authorList>
            <person name="Hirooka S."/>
            <person name="Miyagishima S.Y."/>
        </authorList>
    </citation>
    <scope>NUCLEOTIDE SEQUENCE</scope>
    <source>
        <strain evidence="10">NBRC 102759</strain>
    </source>
</reference>
<evidence type="ECO:0000313" key="10">
    <source>
        <dbReference type="EMBL" id="GJQ14928.1"/>
    </source>
</evidence>
<feature type="binding site" evidence="7">
    <location>
        <position position="405"/>
    </location>
    <ligand>
        <name>ATP</name>
        <dbReference type="ChEBI" id="CHEBI:30616"/>
    </ligand>
</feature>
<dbReference type="CDD" id="cd16927">
    <property type="entry name" value="HATPase_Hsp90-like"/>
    <property type="match status" value="1"/>
</dbReference>
<protein>
    <recommendedName>
        <fullName evidence="12">Heat shock protein 90</fullName>
    </recommendedName>
</protein>
<dbReference type="SUPFAM" id="SSF54211">
    <property type="entry name" value="Ribosomal protein S5 domain 2-like"/>
    <property type="match status" value="1"/>
</dbReference>
<dbReference type="EMBL" id="BQMJ01000062">
    <property type="protein sequence ID" value="GJQ14928.1"/>
    <property type="molecule type" value="Genomic_DNA"/>
</dbReference>
<comment type="caution">
    <text evidence="10">The sequence shown here is derived from an EMBL/GenBank/DDBJ whole genome shotgun (WGS) entry which is preliminary data.</text>
</comment>
<dbReference type="OrthoDB" id="2037at2759"/>
<proteinExistence type="inferred from homology"/>
<dbReference type="Proteomes" id="UP001061958">
    <property type="component" value="Unassembled WGS sequence"/>
</dbReference>
<feature type="binding site" evidence="7">
    <location>
        <position position="130"/>
    </location>
    <ligand>
        <name>ATP</name>
        <dbReference type="ChEBI" id="CHEBI:30616"/>
    </ligand>
</feature>
<dbReference type="Gene3D" id="3.30.565.10">
    <property type="entry name" value="Histidine kinase-like ATPase, C-terminal domain"/>
    <property type="match status" value="1"/>
</dbReference>
<dbReference type="InterPro" id="IPR037196">
    <property type="entry name" value="HSP90_C"/>
</dbReference>
<dbReference type="NCBIfam" id="NF003555">
    <property type="entry name" value="PRK05218.1"/>
    <property type="match status" value="1"/>
</dbReference>
<feature type="binding site" evidence="7">
    <location>
        <position position="86"/>
    </location>
    <ligand>
        <name>ATP</name>
        <dbReference type="ChEBI" id="CHEBI:30616"/>
    </ligand>
</feature>
<dbReference type="GO" id="GO:0140662">
    <property type="term" value="F:ATP-dependent protein folding chaperone"/>
    <property type="evidence" value="ECO:0007669"/>
    <property type="project" value="InterPro"/>
</dbReference>
<comment type="similarity">
    <text evidence="2">Belongs to the heat shock protein 90 family.</text>
</comment>
<dbReference type="GO" id="GO:0005524">
    <property type="term" value="F:ATP binding"/>
    <property type="evidence" value="ECO:0007669"/>
    <property type="project" value="UniProtKB-KW"/>
</dbReference>
<organism evidence="10 11">
    <name type="scientific">Galdieria partita</name>
    <dbReference type="NCBI Taxonomy" id="83374"/>
    <lineage>
        <taxon>Eukaryota</taxon>
        <taxon>Rhodophyta</taxon>
        <taxon>Bangiophyceae</taxon>
        <taxon>Galdieriales</taxon>
        <taxon>Galdieriaceae</taxon>
        <taxon>Galdieria</taxon>
    </lineage>
</organism>
<evidence type="ECO:0000256" key="1">
    <source>
        <dbReference type="ARBA" id="ARBA00004496"/>
    </source>
</evidence>
<dbReference type="Pfam" id="PF13589">
    <property type="entry name" value="HATPase_c_3"/>
    <property type="match status" value="1"/>
</dbReference>
<dbReference type="HAMAP" id="MF_00505">
    <property type="entry name" value="HSP90"/>
    <property type="match status" value="1"/>
</dbReference>
<name>A0A9C7Q1U1_9RHOD</name>
<evidence type="ECO:0000256" key="2">
    <source>
        <dbReference type="ARBA" id="ARBA00008239"/>
    </source>
</evidence>
<reference evidence="10" key="1">
    <citation type="journal article" date="2022" name="Proc. Natl. Acad. Sci. U.S.A.">
        <title>Life cycle and functional genomics of the unicellular red alga Galdieria for elucidating algal and plant evolution and industrial use.</title>
        <authorList>
            <person name="Hirooka S."/>
            <person name="Itabashi T."/>
            <person name="Ichinose T.M."/>
            <person name="Onuma R."/>
            <person name="Fujiwara T."/>
            <person name="Yamashita S."/>
            <person name="Jong L.W."/>
            <person name="Tomita R."/>
            <person name="Iwane A.H."/>
            <person name="Miyagishima S.Y."/>
        </authorList>
    </citation>
    <scope>NUCLEOTIDE SEQUENCE</scope>
    <source>
        <strain evidence="10">NBRC 102759</strain>
    </source>
</reference>
<sequence>MKVSRLAFFILVVSFTWMGLVLGKTEAEELFHRSSESVHLQSSKDSGHDSAEESFEFRAEVQRLMNIIIHSLYSNKEIFFRELVSNAADALEKLRFLSLTNRTLLSDESLDNLKIQIDFDPENRTITIEDNGIGMTKQELINNLGVVARSGTLNFLEQLKEQKDSSLIGQFGVGFYAAYLVADKVSVISKSIYDKAYVWESTADKTFTVKEYADQSIGRGTRVILHVRQDSTEFLNEHALRQLVDKYCRFITFPIYMKVESNVSDEEDSMEEDEEILDSSYSKSKTQIKNVVLNEQKPTWLRDPSEVKEDEYKALFLSLSPYSKTYLTKTHFRAEGEVEFRSILFIPERPPFDFFSEESEGSPIKLYLKRVLVSDKFAKDALLPRWLSFVLGIVDSDDLPINISREMLQQSKIVQLIRKKMIQKSLEMIRNLATSDEVEALSSEHKDTPLTKGANYSQFWKQYGKYIKLGVIEDSEYRKKLINLLRFKSSKTSEQDPDDYTSLKNYISRMKAGQNVIYYLAGESVASVRKSPLLEQLQAKDFEVLFLTEPIDEYLMQTLTEFEGYKFVDVSKENLRLGDDDKTIQSKLSKAKKRYQPLIDHLEQTLSEYVTRVKVTSRLVNTPCMLVAAEGGYSANTERILRAQALANPEMFSFYTPKKVLEINPDHAIIKRMLQFVKNRKGKKGKDDISLMLYELAAISSGFQLDDISGFSQRMLKVISFMLDNEKVFVPDNMTSTEEEEIQHKKEMNPEKEQPADTLKDEIADAVDHEEL</sequence>
<feature type="binding site" evidence="7">
    <location>
        <begin position="170"/>
        <end position="175"/>
    </location>
    <ligand>
        <name>ATP</name>
        <dbReference type="ChEBI" id="CHEBI:30616"/>
    </ligand>
</feature>
<evidence type="ECO:0000256" key="6">
    <source>
        <dbReference type="ARBA" id="ARBA00023186"/>
    </source>
</evidence>
<evidence type="ECO:0000256" key="8">
    <source>
        <dbReference type="SAM" id="MobiDB-lite"/>
    </source>
</evidence>
<evidence type="ECO:0000313" key="11">
    <source>
        <dbReference type="Proteomes" id="UP001061958"/>
    </source>
</evidence>
<accession>A0A9C7Q1U1</accession>
<dbReference type="Gene3D" id="1.20.120.790">
    <property type="entry name" value="Heat shock protein 90, C-terminal domain"/>
    <property type="match status" value="1"/>
</dbReference>
<evidence type="ECO:0000256" key="3">
    <source>
        <dbReference type="ARBA" id="ARBA00022490"/>
    </source>
</evidence>
<dbReference type="SUPFAM" id="SSF110942">
    <property type="entry name" value="HSP90 C-terminal domain"/>
    <property type="match status" value="1"/>
</dbReference>
<feature type="signal peptide" evidence="9">
    <location>
        <begin position="1"/>
        <end position="23"/>
    </location>
</feature>
<feature type="binding site" evidence="7">
    <location>
        <position position="143"/>
    </location>
    <ligand>
        <name>ATP</name>
        <dbReference type="ChEBI" id="CHEBI:30616"/>
    </ligand>
</feature>
<dbReference type="FunFam" id="3.30.565.10:FF:000005">
    <property type="entry name" value="Heat shock protein 90"/>
    <property type="match status" value="1"/>
</dbReference>
<dbReference type="PRINTS" id="PR00775">
    <property type="entry name" value="HEATSHOCK90"/>
</dbReference>
<dbReference type="Gene3D" id="3.30.230.80">
    <property type="match status" value="1"/>
</dbReference>
<evidence type="ECO:0000256" key="9">
    <source>
        <dbReference type="SAM" id="SignalP"/>
    </source>
</evidence>
<feature type="binding site" evidence="7">
    <location>
        <begin position="150"/>
        <end position="151"/>
    </location>
    <ligand>
        <name>ATP</name>
        <dbReference type="ChEBI" id="CHEBI:30616"/>
    </ligand>
</feature>
<dbReference type="GO" id="GO:0005737">
    <property type="term" value="C:cytoplasm"/>
    <property type="evidence" value="ECO:0007669"/>
    <property type="project" value="UniProtKB-SubCell"/>
</dbReference>
<feature type="binding site" evidence="7">
    <location>
        <position position="221"/>
    </location>
    <ligand>
        <name>ATP</name>
        <dbReference type="ChEBI" id="CHEBI:30616"/>
    </ligand>
</feature>
<dbReference type="AlphaFoldDB" id="A0A9C7Q1U1"/>
<keyword evidence="9" id="KW-0732">Signal</keyword>
<keyword evidence="11" id="KW-1185">Reference proteome</keyword>
<dbReference type="PANTHER" id="PTHR11528">
    <property type="entry name" value="HEAT SHOCK PROTEIN 90 FAMILY MEMBER"/>
    <property type="match status" value="1"/>
</dbReference>
<keyword evidence="3" id="KW-0963">Cytoplasm</keyword>
<feature type="binding site" evidence="7">
    <location>
        <position position="82"/>
    </location>
    <ligand>
        <name>ATP</name>
        <dbReference type="ChEBI" id="CHEBI:30616"/>
    </ligand>
</feature>
<feature type="binding site" evidence="7">
    <location>
        <position position="135"/>
    </location>
    <ligand>
        <name>ATP</name>
        <dbReference type="ChEBI" id="CHEBI:30616"/>
    </ligand>
</feature>